<dbReference type="KEGG" id="bse:Bsel_3295"/>
<sequence length="159" mass="18252">MQITVISVGKIKDKYLKLGIAEFEKRLGRYCKLQQIEINDEQAPDHLSEKDIELIKEKEGNKILQKIKTDQTVFVLDIQGKQRTSEAFAAELDHLVLHGKSQIAFVIGGSNGLSQDVLKRADEKISFSKMTFPHQLMKLILLEQIYRAFKIQKGEPYHK</sequence>
<dbReference type="Pfam" id="PF02590">
    <property type="entry name" value="SPOUT_MTase"/>
    <property type="match status" value="1"/>
</dbReference>
<dbReference type="GO" id="GO:0005737">
    <property type="term" value="C:cytoplasm"/>
    <property type="evidence" value="ECO:0007669"/>
    <property type="project" value="UniProtKB-SubCell"/>
</dbReference>
<comment type="function">
    <text evidence="6">Specifically methylates the pseudouridine at position 1915 (m3Psi1915) in 23S rRNA.</text>
</comment>
<dbReference type="PIRSF" id="PIRSF004505">
    <property type="entry name" value="MT_bac"/>
    <property type="match status" value="1"/>
</dbReference>
<evidence type="ECO:0000256" key="3">
    <source>
        <dbReference type="ARBA" id="ARBA00022679"/>
    </source>
</evidence>
<comment type="subcellular location">
    <subcellularLocation>
        <location evidence="6">Cytoplasm</location>
    </subcellularLocation>
</comment>
<protein>
    <recommendedName>
        <fullName evidence="6">Ribosomal RNA large subunit methyltransferase H</fullName>
        <ecNumber evidence="6">2.1.1.177</ecNumber>
    </recommendedName>
    <alternativeName>
        <fullName evidence="6">23S rRNA (pseudouridine1915-N3)-methyltransferase</fullName>
    </alternativeName>
    <alternativeName>
        <fullName evidence="6">23S rRNA m3Psi1915 methyltransferase</fullName>
    </alternativeName>
    <alternativeName>
        <fullName evidence="6">rRNA (pseudouridine-N3-)-methyltransferase RlmH</fullName>
    </alternativeName>
</protein>
<gene>
    <name evidence="6" type="primary">rlmH</name>
    <name evidence="7" type="ordered locus">Bsel_3295</name>
</gene>
<evidence type="ECO:0000256" key="6">
    <source>
        <dbReference type="HAMAP-Rule" id="MF_00658"/>
    </source>
</evidence>
<comment type="catalytic activity">
    <reaction evidence="6">
        <text>pseudouridine(1915) in 23S rRNA + S-adenosyl-L-methionine = N(3)-methylpseudouridine(1915) in 23S rRNA + S-adenosyl-L-homocysteine + H(+)</text>
        <dbReference type="Rhea" id="RHEA:42752"/>
        <dbReference type="Rhea" id="RHEA-COMP:10221"/>
        <dbReference type="Rhea" id="RHEA-COMP:10222"/>
        <dbReference type="ChEBI" id="CHEBI:15378"/>
        <dbReference type="ChEBI" id="CHEBI:57856"/>
        <dbReference type="ChEBI" id="CHEBI:59789"/>
        <dbReference type="ChEBI" id="CHEBI:65314"/>
        <dbReference type="ChEBI" id="CHEBI:74486"/>
        <dbReference type="EC" id="2.1.1.177"/>
    </reaction>
</comment>
<dbReference type="InterPro" id="IPR003742">
    <property type="entry name" value="RlmH-like"/>
</dbReference>
<dbReference type="Proteomes" id="UP000000271">
    <property type="component" value="Chromosome"/>
</dbReference>
<dbReference type="NCBIfam" id="TIGR00246">
    <property type="entry name" value="tRNA_RlmH_YbeA"/>
    <property type="match status" value="1"/>
</dbReference>
<comment type="similarity">
    <text evidence="5 6">Belongs to the RNA methyltransferase RlmH family.</text>
</comment>
<dbReference type="PANTHER" id="PTHR33603">
    <property type="entry name" value="METHYLTRANSFERASE"/>
    <property type="match status" value="1"/>
</dbReference>
<dbReference type="CDD" id="cd18081">
    <property type="entry name" value="RlmH-like"/>
    <property type="match status" value="1"/>
</dbReference>
<dbReference type="EMBL" id="CP001791">
    <property type="protein sequence ID" value="ADI00777.1"/>
    <property type="molecule type" value="Genomic_DNA"/>
</dbReference>
<proteinExistence type="inferred from homology"/>
<keyword evidence="2 6" id="KW-0489">Methyltransferase</keyword>
<dbReference type="eggNOG" id="COG1576">
    <property type="taxonomic scope" value="Bacteria"/>
</dbReference>
<dbReference type="NCBIfam" id="NF000985">
    <property type="entry name" value="PRK00103.1-3"/>
    <property type="match status" value="1"/>
</dbReference>
<comment type="subunit">
    <text evidence="6">Homodimer.</text>
</comment>
<keyword evidence="6" id="KW-0963">Cytoplasm</keyword>
<feature type="binding site" evidence="6">
    <location>
        <position position="108"/>
    </location>
    <ligand>
        <name>S-adenosyl-L-methionine</name>
        <dbReference type="ChEBI" id="CHEBI:59789"/>
    </ligand>
</feature>
<dbReference type="AlphaFoldDB" id="D6Y1J0"/>
<keyword evidence="1 6" id="KW-0698">rRNA processing</keyword>
<keyword evidence="4 6" id="KW-0949">S-adenosyl-L-methionine</keyword>
<evidence type="ECO:0000256" key="1">
    <source>
        <dbReference type="ARBA" id="ARBA00022552"/>
    </source>
</evidence>
<reference evidence="7" key="1">
    <citation type="submission" date="2009-10" db="EMBL/GenBank/DDBJ databases">
        <title>Complete sequence of Bacillus selenitireducens MLS10.</title>
        <authorList>
            <consortium name="US DOE Joint Genome Institute"/>
            <person name="Lucas S."/>
            <person name="Copeland A."/>
            <person name="Lapidus A."/>
            <person name="Glavina del Rio T."/>
            <person name="Dalin E."/>
            <person name="Tice H."/>
            <person name="Bruce D."/>
            <person name="Goodwin L."/>
            <person name="Pitluck S."/>
            <person name="Sims D."/>
            <person name="Brettin T."/>
            <person name="Detter J.C."/>
            <person name="Han C."/>
            <person name="Larimer F."/>
            <person name="Land M."/>
            <person name="Hauser L."/>
            <person name="Kyrpides N."/>
            <person name="Ovchinnikova G."/>
            <person name="Stolz J."/>
        </authorList>
    </citation>
    <scope>NUCLEOTIDE SEQUENCE [LARGE SCALE GENOMIC DNA]</scope>
    <source>
        <strain evidence="7">MLS10</strain>
    </source>
</reference>
<dbReference type="EC" id="2.1.1.177" evidence="6"/>
<dbReference type="HAMAP" id="MF_00658">
    <property type="entry name" value="23SrRNA_methyltr_H"/>
    <property type="match status" value="1"/>
</dbReference>
<feature type="binding site" evidence="6">
    <location>
        <position position="76"/>
    </location>
    <ligand>
        <name>S-adenosyl-L-methionine</name>
        <dbReference type="ChEBI" id="CHEBI:59789"/>
    </ligand>
</feature>
<dbReference type="PANTHER" id="PTHR33603:SF1">
    <property type="entry name" value="RIBOSOMAL RNA LARGE SUBUNIT METHYLTRANSFERASE H"/>
    <property type="match status" value="1"/>
</dbReference>
<dbReference type="STRING" id="439292.Bsel_3295"/>
<name>D6Y1J0_BACIE</name>
<dbReference type="Gene3D" id="3.40.1280.10">
    <property type="match status" value="1"/>
</dbReference>
<evidence type="ECO:0000313" key="7">
    <source>
        <dbReference type="EMBL" id="ADI00777.1"/>
    </source>
</evidence>
<accession>D6Y1J0</accession>
<dbReference type="HOGENOM" id="CLU_100552_0_0_9"/>
<dbReference type="SUPFAM" id="SSF75217">
    <property type="entry name" value="alpha/beta knot"/>
    <property type="match status" value="1"/>
</dbReference>
<organism evidence="7 8">
    <name type="scientific">Bacillus selenitireducens (strain ATCC 700615 / DSM 15326 / MLS10)</name>
    <dbReference type="NCBI Taxonomy" id="439292"/>
    <lineage>
        <taxon>Bacteria</taxon>
        <taxon>Bacillati</taxon>
        <taxon>Bacillota</taxon>
        <taxon>Bacilli</taxon>
        <taxon>Bacillales</taxon>
        <taxon>Bacillaceae</taxon>
        <taxon>Salisediminibacterium</taxon>
    </lineage>
</organism>
<keyword evidence="3 6" id="KW-0808">Transferase</keyword>
<dbReference type="RefSeq" id="WP_013174181.1">
    <property type="nucleotide sequence ID" value="NC_014219.1"/>
</dbReference>
<dbReference type="InterPro" id="IPR029028">
    <property type="entry name" value="Alpha/beta_knot_MTases"/>
</dbReference>
<keyword evidence="8" id="KW-1185">Reference proteome</keyword>
<dbReference type="OrthoDB" id="9806643at2"/>
<dbReference type="GO" id="GO:0070038">
    <property type="term" value="F:rRNA (pseudouridine-N3-)-methyltransferase activity"/>
    <property type="evidence" value="ECO:0007669"/>
    <property type="project" value="UniProtKB-UniRule"/>
</dbReference>
<evidence type="ECO:0000256" key="4">
    <source>
        <dbReference type="ARBA" id="ARBA00022691"/>
    </source>
</evidence>
<evidence type="ECO:0000256" key="5">
    <source>
        <dbReference type="ARBA" id="ARBA00038303"/>
    </source>
</evidence>
<evidence type="ECO:0000313" key="8">
    <source>
        <dbReference type="Proteomes" id="UP000000271"/>
    </source>
</evidence>
<evidence type="ECO:0000256" key="2">
    <source>
        <dbReference type="ARBA" id="ARBA00022603"/>
    </source>
</evidence>
<dbReference type="InterPro" id="IPR029026">
    <property type="entry name" value="tRNA_m1G_MTases_N"/>
</dbReference>
<feature type="binding site" evidence="6">
    <location>
        <begin position="127"/>
        <end position="132"/>
    </location>
    <ligand>
        <name>S-adenosyl-L-methionine</name>
        <dbReference type="ChEBI" id="CHEBI:59789"/>
    </ligand>
</feature>